<dbReference type="PROSITE" id="PS50012">
    <property type="entry name" value="RCC1_3"/>
    <property type="match status" value="7"/>
</dbReference>
<evidence type="ECO:0000313" key="5">
    <source>
        <dbReference type="EMBL" id="MBA8957623.1"/>
    </source>
</evidence>
<feature type="compositionally biased region" description="Low complexity" evidence="2">
    <location>
        <begin position="35"/>
        <end position="45"/>
    </location>
</feature>
<feature type="region of interest" description="Disordered" evidence="2">
    <location>
        <begin position="26"/>
        <end position="45"/>
    </location>
</feature>
<dbReference type="EMBL" id="JACJIA010000026">
    <property type="protein sequence ID" value="MBA8957623.1"/>
    <property type="molecule type" value="Genomic_DNA"/>
</dbReference>
<accession>A0A7W3M0I9</accession>
<evidence type="ECO:0000313" key="6">
    <source>
        <dbReference type="Proteomes" id="UP000572680"/>
    </source>
</evidence>
<dbReference type="InterPro" id="IPR051709">
    <property type="entry name" value="Ub-ligase/GTPase-reg"/>
</dbReference>
<dbReference type="PROSITE" id="PS00626">
    <property type="entry name" value="RCC1_2"/>
    <property type="match status" value="1"/>
</dbReference>
<evidence type="ECO:0000256" key="3">
    <source>
        <dbReference type="SAM" id="SignalP"/>
    </source>
</evidence>
<dbReference type="PANTHER" id="PTHR45622:SF58">
    <property type="entry name" value="REGULATOR OF CHROMOSOME CONDENSATION DOMAIN-CONTAINING PROTEIN"/>
    <property type="match status" value="1"/>
</dbReference>
<dbReference type="Proteomes" id="UP000572680">
    <property type="component" value="Unassembled WGS sequence"/>
</dbReference>
<keyword evidence="6" id="KW-1185">Reference proteome</keyword>
<keyword evidence="1" id="KW-0677">Repeat</keyword>
<proteinExistence type="predicted"/>
<sequence>MNVSHLTRVSAALTAAAIVATGCAGVQEPPPSSPRRPASAPPAGVVGRVHGEVWTTGLNEGGQLGRDARQHPMNVALAPAAGPAGRPRLTGVYAVASGARHSLAVLQGGLVVAWGANDKGQLGDGTTRARTVPQPVRAPGGRVGPLRGAVAVAADTDFSMALLRDGTVVTWGAGDAGQRGYGRRKPPLTPTKVLRPDGRGPLTDVTAIAADGSTEMALLRNGSVVAWGANNFGMIGDGTTRSRPLPRPVRGPDDAPALTGVTQIAIGGQHGLALLRDGTVAAWGRNQLGQLGDASTTDRVSPVRVAGMRGLPVLRDVVAISAGERHNYALRSDGTVVAWGDNAAGQLGDGSYTGSPRPVLVAGTHGTRLRGVARVFAGEAFGVAVLADGTPLTWGSGGKGQLGSGNRVPRNRPGPIVLAEGRKAGRVLDVGAGRRHLALLMRW</sequence>
<organism evidence="5 6">
    <name type="scientific">Actinomadura namibiensis</name>
    <dbReference type="NCBI Taxonomy" id="182080"/>
    <lineage>
        <taxon>Bacteria</taxon>
        <taxon>Bacillati</taxon>
        <taxon>Actinomycetota</taxon>
        <taxon>Actinomycetes</taxon>
        <taxon>Streptosporangiales</taxon>
        <taxon>Thermomonosporaceae</taxon>
        <taxon>Actinomadura</taxon>
    </lineage>
</organism>
<evidence type="ECO:0000259" key="4">
    <source>
        <dbReference type="Pfam" id="PF25390"/>
    </source>
</evidence>
<dbReference type="InterPro" id="IPR058923">
    <property type="entry name" value="RCC1-like_dom"/>
</dbReference>
<comment type="caution">
    <text evidence="5">The sequence shown here is derived from an EMBL/GenBank/DDBJ whole genome shotgun (WGS) entry which is preliminary data.</text>
</comment>
<dbReference type="InterPro" id="IPR000408">
    <property type="entry name" value="Reg_chr_condens"/>
</dbReference>
<feature type="signal peptide" evidence="3">
    <location>
        <begin position="1"/>
        <end position="24"/>
    </location>
</feature>
<dbReference type="PANTHER" id="PTHR45622">
    <property type="entry name" value="UBIQUITIN-PROTEIN LIGASE E3A-RELATED"/>
    <property type="match status" value="1"/>
</dbReference>
<dbReference type="AlphaFoldDB" id="A0A7W3M0I9"/>
<dbReference type="Pfam" id="PF00415">
    <property type="entry name" value="RCC1"/>
    <property type="match status" value="1"/>
</dbReference>
<evidence type="ECO:0000256" key="2">
    <source>
        <dbReference type="SAM" id="MobiDB-lite"/>
    </source>
</evidence>
<dbReference type="RefSeq" id="WP_182849424.1">
    <property type="nucleotide sequence ID" value="NZ_BAAALP010000067.1"/>
</dbReference>
<name>A0A7W3M0I9_ACTNM</name>
<feature type="domain" description="RCC1-like" evidence="4">
    <location>
        <begin position="50"/>
        <end position="361"/>
    </location>
</feature>
<feature type="chain" id="PRO_5039366492" evidence="3">
    <location>
        <begin position="25"/>
        <end position="443"/>
    </location>
</feature>
<evidence type="ECO:0000256" key="1">
    <source>
        <dbReference type="ARBA" id="ARBA00022737"/>
    </source>
</evidence>
<dbReference type="Pfam" id="PF25390">
    <property type="entry name" value="WD40_RLD"/>
    <property type="match status" value="1"/>
</dbReference>
<dbReference type="InterPro" id="IPR009091">
    <property type="entry name" value="RCC1/BLIP-II"/>
</dbReference>
<dbReference type="SUPFAM" id="SSF50985">
    <property type="entry name" value="RCC1/BLIP-II"/>
    <property type="match status" value="1"/>
</dbReference>
<reference evidence="5 6" key="1">
    <citation type="submission" date="2020-08" db="EMBL/GenBank/DDBJ databases">
        <title>Genomic Encyclopedia of Type Strains, Phase IV (KMG-IV): sequencing the most valuable type-strain genomes for metagenomic binning, comparative biology and taxonomic classification.</title>
        <authorList>
            <person name="Goeker M."/>
        </authorList>
    </citation>
    <scope>NUCLEOTIDE SEQUENCE [LARGE SCALE GENOMIC DNA]</scope>
    <source>
        <strain evidence="5 6">DSM 44197</strain>
    </source>
</reference>
<dbReference type="Gene3D" id="2.130.10.30">
    <property type="entry name" value="Regulator of chromosome condensation 1/beta-lactamase-inhibitor protein II"/>
    <property type="match status" value="2"/>
</dbReference>
<keyword evidence="3" id="KW-0732">Signal</keyword>
<gene>
    <name evidence="5" type="ORF">HNR61_009318</name>
</gene>
<protein>
    <submittedName>
        <fullName evidence="5">Alpha-tubulin suppressor-like RCC1 family protein</fullName>
    </submittedName>
</protein>
<dbReference type="PRINTS" id="PR00633">
    <property type="entry name" value="RCCNDNSATION"/>
</dbReference>